<accession>A0A364RDV6</accession>
<protein>
    <submittedName>
        <fullName evidence="2">Uncharacterized protein</fullName>
    </submittedName>
</protein>
<keyword evidence="1" id="KW-0472">Membrane</keyword>
<reference evidence="2 3" key="2">
    <citation type="submission" date="2018-07" db="EMBL/GenBank/DDBJ databases">
        <title>Pontibacter sp. 2b14 genomic sequence and assembly.</title>
        <authorList>
            <person name="Du Z.-J."/>
        </authorList>
    </citation>
    <scope>NUCLEOTIDE SEQUENCE [LARGE SCALE GENOMIC DNA]</scope>
    <source>
        <strain evidence="2 3">2b14</strain>
    </source>
</reference>
<dbReference type="Proteomes" id="UP000251692">
    <property type="component" value="Unassembled WGS sequence"/>
</dbReference>
<sequence length="169" mass="19565">MKVETIPYKPSFKAFLLYFGLLFSLLSVMIVGFYLALEREKSFTEYLTSFVYLYFLIPLLNAVAFAYSTRRHDYFISEINDPALAASWVVAFLQKEGMRIKSEDGNRTVLESGKTFFRALNNWFGTEMITVSATEHEVIASGNFRYIDLLDTKIKFGNVPFRDQPYKHS</sequence>
<proteinExistence type="predicted"/>
<reference evidence="2 3" key="1">
    <citation type="submission" date="2018-06" db="EMBL/GenBank/DDBJ databases">
        <authorList>
            <person name="Liu Z.-W."/>
        </authorList>
    </citation>
    <scope>NUCLEOTIDE SEQUENCE [LARGE SCALE GENOMIC DNA]</scope>
    <source>
        <strain evidence="2 3">2b14</strain>
    </source>
</reference>
<feature type="transmembrane region" description="Helical" evidence="1">
    <location>
        <begin position="15"/>
        <end position="37"/>
    </location>
</feature>
<name>A0A364RDV6_9BACT</name>
<organism evidence="2 3">
    <name type="scientific">Pontibacter arcticus</name>
    <dbReference type="NCBI Taxonomy" id="2080288"/>
    <lineage>
        <taxon>Bacteria</taxon>
        <taxon>Pseudomonadati</taxon>
        <taxon>Bacteroidota</taxon>
        <taxon>Cytophagia</taxon>
        <taxon>Cytophagales</taxon>
        <taxon>Hymenobacteraceae</taxon>
        <taxon>Pontibacter</taxon>
    </lineage>
</organism>
<gene>
    <name evidence="2" type="ORF">DP923_11860</name>
</gene>
<keyword evidence="3" id="KW-1185">Reference proteome</keyword>
<evidence type="ECO:0000256" key="1">
    <source>
        <dbReference type="SAM" id="Phobius"/>
    </source>
</evidence>
<dbReference type="EMBL" id="QMDV01000003">
    <property type="protein sequence ID" value="RAU82473.1"/>
    <property type="molecule type" value="Genomic_DNA"/>
</dbReference>
<feature type="transmembrane region" description="Helical" evidence="1">
    <location>
        <begin position="49"/>
        <end position="68"/>
    </location>
</feature>
<evidence type="ECO:0000313" key="2">
    <source>
        <dbReference type="EMBL" id="RAU82473.1"/>
    </source>
</evidence>
<dbReference type="AlphaFoldDB" id="A0A364RDV6"/>
<dbReference type="RefSeq" id="WP_112306065.1">
    <property type="nucleotide sequence ID" value="NZ_QMDV01000003.1"/>
</dbReference>
<comment type="caution">
    <text evidence="2">The sequence shown here is derived from an EMBL/GenBank/DDBJ whole genome shotgun (WGS) entry which is preliminary data.</text>
</comment>
<dbReference type="OrthoDB" id="853368at2"/>
<keyword evidence="1" id="KW-1133">Transmembrane helix</keyword>
<evidence type="ECO:0000313" key="3">
    <source>
        <dbReference type="Proteomes" id="UP000251692"/>
    </source>
</evidence>
<keyword evidence="1" id="KW-0812">Transmembrane</keyword>